<dbReference type="Pfam" id="PF18759">
    <property type="entry name" value="Plavaka"/>
    <property type="match status" value="1"/>
</dbReference>
<dbReference type="RefSeq" id="XP_041192069.1">
    <property type="nucleotide sequence ID" value="XM_041338411.1"/>
</dbReference>
<gene>
    <name evidence="2" type="ORF">BJ212DRAFT_1447524</name>
</gene>
<dbReference type="OrthoDB" id="2418900at2759"/>
<organism evidence="2 3">
    <name type="scientific">Suillus subaureus</name>
    <dbReference type="NCBI Taxonomy" id="48587"/>
    <lineage>
        <taxon>Eukaryota</taxon>
        <taxon>Fungi</taxon>
        <taxon>Dikarya</taxon>
        <taxon>Basidiomycota</taxon>
        <taxon>Agaricomycotina</taxon>
        <taxon>Agaricomycetes</taxon>
        <taxon>Agaricomycetidae</taxon>
        <taxon>Boletales</taxon>
        <taxon>Suillineae</taxon>
        <taxon>Suillaceae</taxon>
        <taxon>Suillus</taxon>
    </lineage>
</organism>
<proteinExistence type="predicted"/>
<name>A0A9P7JCS3_9AGAM</name>
<evidence type="ECO:0000256" key="1">
    <source>
        <dbReference type="SAM" id="SignalP"/>
    </source>
</evidence>
<dbReference type="GeneID" id="64632427"/>
<evidence type="ECO:0000313" key="3">
    <source>
        <dbReference type="Proteomes" id="UP000807769"/>
    </source>
</evidence>
<feature type="signal peptide" evidence="1">
    <location>
        <begin position="1"/>
        <end position="15"/>
    </location>
</feature>
<comment type="caution">
    <text evidence="2">The sequence shown here is derived from an EMBL/GenBank/DDBJ whole genome shotgun (WGS) entry which is preliminary data.</text>
</comment>
<dbReference type="InterPro" id="IPR041078">
    <property type="entry name" value="Plavaka"/>
</dbReference>
<evidence type="ECO:0000313" key="2">
    <source>
        <dbReference type="EMBL" id="KAG1814733.1"/>
    </source>
</evidence>
<dbReference type="AlphaFoldDB" id="A0A9P7JCS3"/>
<sequence>MSLTWLCQLIAALLAHVVPLPFLPQRLQKFSSFKDEERVWTRFIQTYPGQAVQSLGQAKTLFDSIRAEQEALGLDPWVPFAGKEEWRLVKWLIARVGQTAIDEFMKLPITDHMKMSFTSKYTLIKAINNLPCGMELQLKSIHVNGNLHGTNGQHKCEDLELWMRNPVDCIHELMANPEFDGKDSYSPKRVFLDVEGKTGEWWWEMQVRAVVAPVILTLDKTSLSQFCGDQEDVRCQPSKHTAVLIAYLPVTKLDAGNDGINVTCPDHQVHRMHPIIAAYVAEFPKQCLVACCMENQCLKCVVGHNECGRMMKLAMCNQDLMLENLCLHNNSSMSNGQFEGELGLQAIYSPFWSTLLHNDIFLCITPNILHQLHKGVFKDHLVSWCSDIIGEEELDTFFLRVIAGAIDNQVLAAVHGVLNFIYYVQYQMHTDVTLSHMHNPLTSFHTNKAIFLNLGVWEHFNIPKLHLMLHYIDAIHLFGSLPEHLHINFTKCAYHTSNQCDYVIQMTIWLQ</sequence>
<feature type="chain" id="PRO_5040410950" evidence="1">
    <location>
        <begin position="16"/>
        <end position="511"/>
    </location>
</feature>
<accession>A0A9P7JCS3</accession>
<dbReference type="EMBL" id="JABBWG010000020">
    <property type="protein sequence ID" value="KAG1814733.1"/>
    <property type="molecule type" value="Genomic_DNA"/>
</dbReference>
<reference evidence="2" key="1">
    <citation type="journal article" date="2020" name="New Phytol.">
        <title>Comparative genomics reveals dynamic genome evolution in host specialist ectomycorrhizal fungi.</title>
        <authorList>
            <person name="Lofgren L.A."/>
            <person name="Nguyen N.H."/>
            <person name="Vilgalys R."/>
            <person name="Ruytinx J."/>
            <person name="Liao H.L."/>
            <person name="Branco S."/>
            <person name="Kuo A."/>
            <person name="LaButti K."/>
            <person name="Lipzen A."/>
            <person name="Andreopoulos W."/>
            <person name="Pangilinan J."/>
            <person name="Riley R."/>
            <person name="Hundley H."/>
            <person name="Na H."/>
            <person name="Barry K."/>
            <person name="Grigoriev I.V."/>
            <person name="Stajich J.E."/>
            <person name="Kennedy P.G."/>
        </authorList>
    </citation>
    <scope>NUCLEOTIDE SEQUENCE</scope>
    <source>
        <strain evidence="2">MN1</strain>
    </source>
</reference>
<keyword evidence="3" id="KW-1185">Reference proteome</keyword>
<protein>
    <submittedName>
        <fullName evidence="2">Uncharacterized protein</fullName>
    </submittedName>
</protein>
<keyword evidence="1" id="KW-0732">Signal</keyword>
<dbReference type="Proteomes" id="UP000807769">
    <property type="component" value="Unassembled WGS sequence"/>
</dbReference>